<reference evidence="1 2" key="1">
    <citation type="journal article" date="2013" name="Genome Announc.">
        <title>Draft Genome Sequences of Helicobacter pylori Strains Isolated from Regions of Low and High Gastric Cancer Risk in Colombia.</title>
        <authorList>
            <person name="Sheh A."/>
            <person name="Piazuelo M.B."/>
            <person name="Wilson K.T."/>
            <person name="Correa P."/>
            <person name="Fox J.G."/>
        </authorList>
    </citation>
    <scope>NUCLEOTIDE SEQUENCE [LARGE SCALE GENOMIC DNA]</scope>
    <source>
        <strain evidence="1 2">PZ5024</strain>
    </source>
</reference>
<organism evidence="1 2">
    <name type="scientific">Helicobacter pylori PZ5024</name>
    <dbReference type="NCBI Taxonomy" id="1337391"/>
    <lineage>
        <taxon>Bacteria</taxon>
        <taxon>Pseudomonadati</taxon>
        <taxon>Campylobacterota</taxon>
        <taxon>Epsilonproteobacteria</taxon>
        <taxon>Campylobacterales</taxon>
        <taxon>Helicobacteraceae</taxon>
        <taxon>Helicobacter</taxon>
    </lineage>
</organism>
<accession>T2T285</accession>
<comment type="caution">
    <text evidence="1">The sequence shown here is derived from an EMBL/GenBank/DDBJ whole genome shotgun (WGS) entry which is preliminary data.</text>
</comment>
<dbReference type="Proteomes" id="UP000015645">
    <property type="component" value="Unassembled WGS sequence"/>
</dbReference>
<dbReference type="AlphaFoldDB" id="T2T285"/>
<name>T2T285_HELPX</name>
<gene>
    <name evidence="1" type="ORF">L931_03365</name>
</gene>
<evidence type="ECO:0000313" key="1">
    <source>
        <dbReference type="EMBL" id="EQD99001.1"/>
    </source>
</evidence>
<proteinExistence type="predicted"/>
<evidence type="ECO:0000313" key="2">
    <source>
        <dbReference type="Proteomes" id="UP000015645"/>
    </source>
</evidence>
<protein>
    <submittedName>
        <fullName evidence="1">Uncharacterized protein</fullName>
    </submittedName>
</protein>
<sequence>MVFVLLRKVFVFNGVLVIKSKNTQRHFLQSNNKGLAKSGR</sequence>
<dbReference type="EMBL" id="ASYS01000068">
    <property type="protein sequence ID" value="EQD99001.1"/>
    <property type="molecule type" value="Genomic_DNA"/>
</dbReference>